<keyword evidence="6" id="KW-1185">Reference proteome</keyword>
<dbReference type="InterPro" id="IPR039315">
    <property type="entry name" value="CheW"/>
</dbReference>
<dbReference type="EMBL" id="BAABEX010000011">
    <property type="protein sequence ID" value="GAA4423969.1"/>
    <property type="molecule type" value="Genomic_DNA"/>
</dbReference>
<evidence type="ECO:0000313" key="5">
    <source>
        <dbReference type="EMBL" id="GAA4423969.1"/>
    </source>
</evidence>
<sequence length="532" mass="57731">MNSLPEASESIVRAEGQFVTFSVANEVFAVPLAPVQEIIRAPDVARLPLAPRSLDGLANLRGRVLPILSLRTIFGLPEREVDDATRAVVIESGQLLGFLVDQVRSVIHVQPHELVPAQQFRSLAQGDYLTAVIQRPRPEGPGSDLILVLDLARVVQKQFSRLIAQSAEGALPNTAPMSTSVGAAPDLMAAHGVIATEQRLVSFTVAGQEYGVDIADVREIVQCPNEWTVLPHAAPHVLGLISLRQRLLPLVGLRQLFGLPYAEPDERQRIVVVGLSDGAAVGLVTDTVKEVLTVPQDAAEPLPPTLSRDGGMREFSAICRLDEGRRLVSVLDIASLPGVQDLLLGAEITEQIQANTVHALHQEAVMKDDAQATASASGLDDDLQVVVFRLAGEEYGVPIMSVQEIVRVPETLTHIPRTPDYAEGVINLRGTVLPVIDQRSRLGLPRCERNDRQRIMVYHVGQRRTGFIVDSVAEVLRIDAHSIESAPELAPEQARLIRRVAKLDGDRRLVMLVEAQQLMADVGDCGNPAPMP</sequence>
<dbReference type="Gene3D" id="2.30.30.40">
    <property type="entry name" value="SH3 Domains"/>
    <property type="match status" value="3"/>
</dbReference>
<comment type="subcellular location">
    <subcellularLocation>
        <location evidence="1">Cytoplasm</location>
    </subcellularLocation>
</comment>
<keyword evidence="3" id="KW-0963">Cytoplasm</keyword>
<protein>
    <recommendedName>
        <fullName evidence="2">Chemotaxis protein CheW</fullName>
    </recommendedName>
</protein>
<feature type="domain" description="CheW-like" evidence="4">
    <location>
        <begin position="382"/>
        <end position="524"/>
    </location>
</feature>
<dbReference type="Gene3D" id="2.40.50.180">
    <property type="entry name" value="CheA-289, Domain 4"/>
    <property type="match status" value="3"/>
</dbReference>
<feature type="domain" description="CheW-like" evidence="4">
    <location>
        <begin position="15"/>
        <end position="160"/>
    </location>
</feature>
<dbReference type="Proteomes" id="UP001501788">
    <property type="component" value="Unassembled WGS sequence"/>
</dbReference>
<evidence type="ECO:0000256" key="3">
    <source>
        <dbReference type="ARBA" id="ARBA00022490"/>
    </source>
</evidence>
<evidence type="ECO:0000313" key="6">
    <source>
        <dbReference type="Proteomes" id="UP001501788"/>
    </source>
</evidence>
<accession>A0ABP8L6W3</accession>
<feature type="domain" description="CheW-like" evidence="4">
    <location>
        <begin position="197"/>
        <end position="342"/>
    </location>
</feature>
<dbReference type="SUPFAM" id="SSF50341">
    <property type="entry name" value="CheW-like"/>
    <property type="match status" value="3"/>
</dbReference>
<gene>
    <name evidence="5" type="ORF">GCM10023090_16860</name>
</gene>
<evidence type="ECO:0000259" key="4">
    <source>
        <dbReference type="PROSITE" id="PS50851"/>
    </source>
</evidence>
<dbReference type="SMART" id="SM00260">
    <property type="entry name" value="CheW"/>
    <property type="match status" value="3"/>
</dbReference>
<evidence type="ECO:0000256" key="2">
    <source>
        <dbReference type="ARBA" id="ARBA00021483"/>
    </source>
</evidence>
<reference evidence="6" key="1">
    <citation type="journal article" date="2019" name="Int. J. Syst. Evol. Microbiol.">
        <title>The Global Catalogue of Microorganisms (GCM) 10K type strain sequencing project: providing services to taxonomists for standard genome sequencing and annotation.</title>
        <authorList>
            <consortium name="The Broad Institute Genomics Platform"/>
            <consortium name="The Broad Institute Genome Sequencing Center for Infectious Disease"/>
            <person name="Wu L."/>
            <person name="Ma J."/>
        </authorList>
    </citation>
    <scope>NUCLEOTIDE SEQUENCE [LARGE SCALE GENOMIC DNA]</scope>
    <source>
        <strain evidence="6">JCM 31890</strain>
    </source>
</reference>
<dbReference type="InterPro" id="IPR002545">
    <property type="entry name" value="CheW-lke_dom"/>
</dbReference>
<dbReference type="RefSeq" id="WP_345063307.1">
    <property type="nucleotide sequence ID" value="NZ_BAABEX010000011.1"/>
</dbReference>
<dbReference type="InterPro" id="IPR036061">
    <property type="entry name" value="CheW-like_dom_sf"/>
</dbReference>
<dbReference type="PROSITE" id="PS50851">
    <property type="entry name" value="CHEW"/>
    <property type="match status" value="3"/>
</dbReference>
<dbReference type="Pfam" id="PF01584">
    <property type="entry name" value="CheW"/>
    <property type="match status" value="3"/>
</dbReference>
<dbReference type="PANTHER" id="PTHR22617">
    <property type="entry name" value="CHEMOTAXIS SENSOR HISTIDINE KINASE-RELATED"/>
    <property type="match status" value="1"/>
</dbReference>
<name>A0ABP8L6W3_9BURK</name>
<organism evidence="5 6">
    <name type="scientific">Acidovorax lacteus</name>
    <dbReference type="NCBI Taxonomy" id="1924988"/>
    <lineage>
        <taxon>Bacteria</taxon>
        <taxon>Pseudomonadati</taxon>
        <taxon>Pseudomonadota</taxon>
        <taxon>Betaproteobacteria</taxon>
        <taxon>Burkholderiales</taxon>
        <taxon>Comamonadaceae</taxon>
        <taxon>Acidovorax</taxon>
    </lineage>
</organism>
<proteinExistence type="predicted"/>
<comment type="caution">
    <text evidence="5">The sequence shown here is derived from an EMBL/GenBank/DDBJ whole genome shotgun (WGS) entry which is preliminary data.</text>
</comment>
<evidence type="ECO:0000256" key="1">
    <source>
        <dbReference type="ARBA" id="ARBA00004496"/>
    </source>
</evidence>
<dbReference type="PANTHER" id="PTHR22617:SF45">
    <property type="entry name" value="CHEMOTAXIS PROTEIN CHEW"/>
    <property type="match status" value="1"/>
</dbReference>